<keyword evidence="4" id="KW-1185">Reference proteome</keyword>
<dbReference type="InterPro" id="IPR000119">
    <property type="entry name" value="Hist_DNA-bd"/>
</dbReference>
<dbReference type="RefSeq" id="WP_263735539.1">
    <property type="nucleotide sequence ID" value="NZ_JAOWKY010000004.1"/>
</dbReference>
<dbReference type="Pfam" id="PF00216">
    <property type="entry name" value="Bac_DNA_binding"/>
    <property type="match status" value="1"/>
</dbReference>
<evidence type="ECO:0000256" key="2">
    <source>
        <dbReference type="ARBA" id="ARBA00023125"/>
    </source>
</evidence>
<name>A0ABT2ZFG4_9RHOB</name>
<comment type="similarity">
    <text evidence="1">Belongs to the bacterial histone-like protein family.</text>
</comment>
<evidence type="ECO:0000256" key="1">
    <source>
        <dbReference type="ARBA" id="ARBA00010529"/>
    </source>
</evidence>
<dbReference type="Proteomes" id="UP001652542">
    <property type="component" value="Unassembled WGS sequence"/>
</dbReference>
<keyword evidence="2 3" id="KW-0238">DNA-binding</keyword>
<dbReference type="SUPFAM" id="SSF47729">
    <property type="entry name" value="IHF-like DNA-binding proteins"/>
    <property type="match status" value="1"/>
</dbReference>
<protein>
    <submittedName>
        <fullName evidence="3">HU family DNA-binding protein</fullName>
    </submittedName>
</protein>
<gene>
    <name evidence="3" type="ORF">OEW28_14605</name>
</gene>
<evidence type="ECO:0000313" key="4">
    <source>
        <dbReference type="Proteomes" id="UP001652542"/>
    </source>
</evidence>
<accession>A0ABT2ZFG4</accession>
<dbReference type="Gene3D" id="4.10.520.10">
    <property type="entry name" value="IHF-like DNA-binding proteins"/>
    <property type="match status" value="1"/>
</dbReference>
<proteinExistence type="inferred from homology"/>
<dbReference type="GO" id="GO:0003677">
    <property type="term" value="F:DNA binding"/>
    <property type="evidence" value="ECO:0007669"/>
    <property type="project" value="UniProtKB-KW"/>
</dbReference>
<comment type="caution">
    <text evidence="3">The sequence shown here is derived from an EMBL/GenBank/DDBJ whole genome shotgun (WGS) entry which is preliminary data.</text>
</comment>
<reference evidence="3 4" key="1">
    <citation type="submission" date="2022-10" db="EMBL/GenBank/DDBJ databases">
        <title>Defluviimonas sp. nov., isolated from ocean surface water.</title>
        <authorList>
            <person name="He W."/>
            <person name="Wang L."/>
            <person name="Zhang D.-F."/>
        </authorList>
    </citation>
    <scope>NUCLEOTIDE SEQUENCE [LARGE SCALE GENOMIC DNA]</scope>
    <source>
        <strain evidence="3 4">WL0002</strain>
    </source>
</reference>
<sequence length="86" mass="9176">MRKKDLIDRVAASSGSKPGDVKKVVEAALAFIAERLGQEETLNLPPLGKLTLAKRKDTPKGEVLTLKLRRAGAEKTVKGPLAAQGE</sequence>
<evidence type="ECO:0000313" key="3">
    <source>
        <dbReference type="EMBL" id="MCV2869864.1"/>
    </source>
</evidence>
<dbReference type="EMBL" id="JAOWKY010000004">
    <property type="protein sequence ID" value="MCV2869864.1"/>
    <property type="molecule type" value="Genomic_DNA"/>
</dbReference>
<dbReference type="InterPro" id="IPR010992">
    <property type="entry name" value="IHF-like_DNA-bd_dom_sf"/>
</dbReference>
<organism evidence="3 4">
    <name type="scientific">Albidovulum marisflavi</name>
    <dbReference type="NCBI Taxonomy" id="2984159"/>
    <lineage>
        <taxon>Bacteria</taxon>
        <taxon>Pseudomonadati</taxon>
        <taxon>Pseudomonadota</taxon>
        <taxon>Alphaproteobacteria</taxon>
        <taxon>Rhodobacterales</taxon>
        <taxon>Paracoccaceae</taxon>
        <taxon>Albidovulum</taxon>
    </lineage>
</organism>